<dbReference type="EMBL" id="JAVDRD010000013">
    <property type="protein sequence ID" value="MDR6512973.1"/>
    <property type="molecule type" value="Genomic_DNA"/>
</dbReference>
<evidence type="ECO:0000313" key="1">
    <source>
        <dbReference type="EMBL" id="MDR6512973.1"/>
    </source>
</evidence>
<sequence length="55" mass="6148">MAIWRRDDDTIGDLFDDGLDLKPGEEGFTRTLARDHFGTDAFSYVGTPDWQTPAG</sequence>
<dbReference type="Proteomes" id="UP001184150">
    <property type="component" value="Unassembled WGS sequence"/>
</dbReference>
<proteinExistence type="predicted"/>
<protein>
    <submittedName>
        <fullName evidence="1">Uncharacterized protein</fullName>
    </submittedName>
</protein>
<comment type="caution">
    <text evidence="1">The sequence shown here is derived from an EMBL/GenBank/DDBJ whole genome shotgun (WGS) entry which is preliminary data.</text>
</comment>
<accession>A0ABU1MRK1</accession>
<dbReference type="RefSeq" id="WP_157089034.1">
    <property type="nucleotide sequence ID" value="NZ_CP140000.1"/>
</dbReference>
<evidence type="ECO:0000313" key="2">
    <source>
        <dbReference type="Proteomes" id="UP001184150"/>
    </source>
</evidence>
<keyword evidence="2" id="KW-1185">Reference proteome</keyword>
<organism evidence="1 2">
    <name type="scientific">Novosphingobium capsulatum</name>
    <dbReference type="NCBI Taxonomy" id="13688"/>
    <lineage>
        <taxon>Bacteria</taxon>
        <taxon>Pseudomonadati</taxon>
        <taxon>Pseudomonadota</taxon>
        <taxon>Alphaproteobacteria</taxon>
        <taxon>Sphingomonadales</taxon>
        <taxon>Sphingomonadaceae</taxon>
        <taxon>Novosphingobium</taxon>
    </lineage>
</organism>
<gene>
    <name evidence="1" type="ORF">J2792_003861</name>
</gene>
<name>A0ABU1MRK1_9SPHN</name>
<reference evidence="1 2" key="1">
    <citation type="submission" date="2023-07" db="EMBL/GenBank/DDBJ databases">
        <title>Sorghum-associated microbial communities from plants grown in Nebraska, USA.</title>
        <authorList>
            <person name="Schachtman D."/>
        </authorList>
    </citation>
    <scope>NUCLEOTIDE SEQUENCE [LARGE SCALE GENOMIC DNA]</scope>
    <source>
        <strain evidence="1 2">DS1027</strain>
    </source>
</reference>